<dbReference type="EMBL" id="OU896711">
    <property type="protein sequence ID" value="CAG9822176.1"/>
    <property type="molecule type" value="Genomic_DNA"/>
</dbReference>
<organism evidence="1 2">
    <name type="scientific">Phaedon cochleariae</name>
    <name type="common">Mustard beetle</name>
    <dbReference type="NCBI Taxonomy" id="80249"/>
    <lineage>
        <taxon>Eukaryota</taxon>
        <taxon>Metazoa</taxon>
        <taxon>Ecdysozoa</taxon>
        <taxon>Arthropoda</taxon>
        <taxon>Hexapoda</taxon>
        <taxon>Insecta</taxon>
        <taxon>Pterygota</taxon>
        <taxon>Neoptera</taxon>
        <taxon>Endopterygota</taxon>
        <taxon>Coleoptera</taxon>
        <taxon>Polyphaga</taxon>
        <taxon>Cucujiformia</taxon>
        <taxon>Chrysomeloidea</taxon>
        <taxon>Chrysomelidae</taxon>
        <taxon>Chrysomelinae</taxon>
        <taxon>Chrysomelini</taxon>
        <taxon>Phaedon</taxon>
    </lineage>
</organism>
<reference evidence="1" key="2">
    <citation type="submission" date="2022-10" db="EMBL/GenBank/DDBJ databases">
        <authorList>
            <consortium name="ENA_rothamsted_submissions"/>
            <consortium name="culmorum"/>
            <person name="King R."/>
        </authorList>
    </citation>
    <scope>NUCLEOTIDE SEQUENCE</scope>
</reference>
<proteinExistence type="predicted"/>
<dbReference type="Proteomes" id="UP001153737">
    <property type="component" value="Chromosome 5"/>
</dbReference>
<evidence type="ECO:0008006" key="3">
    <source>
        <dbReference type="Google" id="ProtNLM"/>
    </source>
</evidence>
<accession>A0A9N9X1U0</accession>
<reference evidence="1" key="1">
    <citation type="submission" date="2022-01" db="EMBL/GenBank/DDBJ databases">
        <authorList>
            <person name="King R."/>
        </authorList>
    </citation>
    <scope>NUCLEOTIDE SEQUENCE</scope>
</reference>
<evidence type="ECO:0000313" key="1">
    <source>
        <dbReference type="EMBL" id="CAG9822176.1"/>
    </source>
</evidence>
<name>A0A9N9X1U0_PHACE</name>
<dbReference type="OrthoDB" id="7540822at2759"/>
<sequence>MVMCQKKSTHHILLGKIEQELKKIMIKENPKEVKEAHWEVLAEAMVENSLIATGELVRSNRNYEKLWMQTANKLNSSELGTRTTEKWQKKRTDYKYNLRRKAAEIRNRM</sequence>
<dbReference type="AlphaFoldDB" id="A0A9N9X1U0"/>
<protein>
    <recommendedName>
        <fullName evidence="3">Myb/SANT-like domain-containing protein</fullName>
    </recommendedName>
</protein>
<evidence type="ECO:0000313" key="2">
    <source>
        <dbReference type="Proteomes" id="UP001153737"/>
    </source>
</evidence>
<keyword evidence="2" id="KW-1185">Reference proteome</keyword>
<gene>
    <name evidence="1" type="ORF">PHAECO_LOCUS9227</name>
</gene>